<evidence type="ECO:0000256" key="1">
    <source>
        <dbReference type="SAM" id="MobiDB-lite"/>
    </source>
</evidence>
<gene>
    <name evidence="2" type="ORF">AMTR_s00141p00014410</name>
</gene>
<feature type="region of interest" description="Disordered" evidence="1">
    <location>
        <begin position="55"/>
        <end position="104"/>
    </location>
</feature>
<accession>W1PH76</accession>
<evidence type="ECO:0000313" key="2">
    <source>
        <dbReference type="EMBL" id="ERN06986.1"/>
    </source>
</evidence>
<dbReference type="AlphaFoldDB" id="W1PH76"/>
<name>W1PH76_AMBTC</name>
<dbReference type="HOGENOM" id="CLU_2253771_0_0_1"/>
<dbReference type="EMBL" id="KI393843">
    <property type="protein sequence ID" value="ERN06986.1"/>
    <property type="molecule type" value="Genomic_DNA"/>
</dbReference>
<proteinExistence type="predicted"/>
<keyword evidence="3" id="KW-1185">Reference proteome</keyword>
<dbReference type="Gramene" id="ERN06986">
    <property type="protein sequence ID" value="ERN06986"/>
    <property type="gene ID" value="AMTR_s00141p00014410"/>
</dbReference>
<reference evidence="3" key="1">
    <citation type="journal article" date="2013" name="Science">
        <title>The Amborella genome and the evolution of flowering plants.</title>
        <authorList>
            <consortium name="Amborella Genome Project"/>
        </authorList>
    </citation>
    <scope>NUCLEOTIDE SEQUENCE [LARGE SCALE GENOMIC DNA]</scope>
</reference>
<sequence>MVKGACDIMVRGIGKWWYDNAIPLILPRVSLEEMHQQESETGMYGGSGLRLYGGTSQSIGAPDATSRAEGLSGASSSHDVKEITHGLFSMRSTQQSGEANEGRG</sequence>
<protein>
    <submittedName>
        <fullName evidence="2">Uncharacterized protein</fullName>
    </submittedName>
</protein>
<evidence type="ECO:0000313" key="3">
    <source>
        <dbReference type="Proteomes" id="UP000017836"/>
    </source>
</evidence>
<dbReference type="Proteomes" id="UP000017836">
    <property type="component" value="Unassembled WGS sequence"/>
</dbReference>
<organism evidence="2 3">
    <name type="scientific">Amborella trichopoda</name>
    <dbReference type="NCBI Taxonomy" id="13333"/>
    <lineage>
        <taxon>Eukaryota</taxon>
        <taxon>Viridiplantae</taxon>
        <taxon>Streptophyta</taxon>
        <taxon>Embryophyta</taxon>
        <taxon>Tracheophyta</taxon>
        <taxon>Spermatophyta</taxon>
        <taxon>Magnoliopsida</taxon>
        <taxon>Amborellales</taxon>
        <taxon>Amborellaceae</taxon>
        <taxon>Amborella</taxon>
    </lineage>
</organism>